<dbReference type="EMBL" id="KY914485">
    <property type="protein sequence ID" value="ARK07885.1"/>
    <property type="molecule type" value="Genomic_DNA"/>
</dbReference>
<organism evidence="1 2">
    <name type="scientific">Aeromonas phage phiA8-29</name>
    <dbReference type="NCBI Taxonomy" id="1978922"/>
    <lineage>
        <taxon>Viruses</taxon>
        <taxon>Duplodnaviria</taxon>
        <taxon>Heunggongvirae</taxon>
        <taxon>Uroviricota</taxon>
        <taxon>Caudoviricetes</taxon>
        <taxon>Pantevenvirales</taxon>
        <taxon>Ackermannviridae</taxon>
        <taxon>Tedavirus</taxon>
        <taxon>Tedavirus A829</taxon>
    </lineage>
</organism>
<keyword evidence="2" id="KW-1185">Reference proteome</keyword>
<dbReference type="Proteomes" id="UP000221506">
    <property type="component" value="Segment"/>
</dbReference>
<accession>A0A1W6DYA9</accession>
<proteinExistence type="predicted"/>
<evidence type="ECO:0000313" key="1">
    <source>
        <dbReference type="EMBL" id="ARK07885.1"/>
    </source>
</evidence>
<evidence type="ECO:0000313" key="2">
    <source>
        <dbReference type="Proteomes" id="UP000221506"/>
    </source>
</evidence>
<protein>
    <submittedName>
        <fullName evidence="1">Putative baseplate tail tube cap</fullName>
    </submittedName>
</protein>
<name>A0A1W6DYA9_9CAUD</name>
<gene>
    <name evidence="1" type="ORF">phiA829_065</name>
</gene>
<sequence>MADNILDSLKSGVSSAYGSVENLFSSPSTNKTRTQALASKLSGADDKRTVKQVIYPPTIMNGLGNGHFILINVNRLKGSSYQDKANRVENESEVVTSGYDQPVFYTRGYSIQGQLEGGGRYVRSNESIILSMPDSLATSYGMDWNAVELGLAGKLAREISSFDQNTVGDIVNALGEGLKNAAAGALESLTGINVKQTAELYTGTIQNPFLEVLFKGARTRDHSFSFKFMPRNREEALTIAEIKRRLKFHMHPEFKYRENDSSYFLYPSTFDITFMKVENGTATRNIFMHRINTCALVGLEDDPAPNGPSFHKDNTPAAHTLKLNFIELAPLKKTDFESVEDSF</sequence>
<reference evidence="1 2" key="1">
    <citation type="submission" date="2017-04" db="EMBL/GenBank/DDBJ databases">
        <title>Complete genome sequence and characterization of temperature-dependent bacteriophage phiA8-29 infecting Aeromonas.</title>
        <authorList>
            <person name="He Y."/>
            <person name="Yang H."/>
        </authorList>
    </citation>
    <scope>NUCLEOTIDE SEQUENCE [LARGE SCALE GENOMIC DNA]</scope>
</reference>